<name>A0ABX9KDI0_9FUSO</name>
<protein>
    <submittedName>
        <fullName evidence="2">DUF3343 domain-containing protein</fullName>
    </submittedName>
</protein>
<gene>
    <name evidence="2" type="ORF">DYH56_14570</name>
</gene>
<evidence type="ECO:0000313" key="3">
    <source>
        <dbReference type="Proteomes" id="UP000263486"/>
    </source>
</evidence>
<dbReference type="InterPro" id="IPR021778">
    <property type="entry name" value="Se/S_carrier-like"/>
</dbReference>
<dbReference type="Proteomes" id="UP000263486">
    <property type="component" value="Unassembled WGS sequence"/>
</dbReference>
<organism evidence="2 3">
    <name type="scientific">Psychrilyobacter piezotolerans</name>
    <dbReference type="NCBI Taxonomy" id="2293438"/>
    <lineage>
        <taxon>Bacteria</taxon>
        <taxon>Fusobacteriati</taxon>
        <taxon>Fusobacteriota</taxon>
        <taxon>Fusobacteriia</taxon>
        <taxon>Fusobacteriales</taxon>
        <taxon>Fusobacteriaceae</taxon>
        <taxon>Psychrilyobacter</taxon>
    </lineage>
</organism>
<keyword evidence="3" id="KW-1185">Reference proteome</keyword>
<comment type="caution">
    <text evidence="2">The sequence shown here is derived from an EMBL/GenBank/DDBJ whole genome shotgun (WGS) entry which is preliminary data.</text>
</comment>
<dbReference type="Pfam" id="PF11823">
    <property type="entry name" value="Se_S_carrier"/>
    <property type="match status" value="1"/>
</dbReference>
<sequence>MKGYIAVLFTHSDAIKLSRECKKRNINHKLMPVPRKLSSNCGVCVNFHYEGDIQDLTFSGVEKFFHVEEENYILVYE</sequence>
<dbReference type="EMBL" id="QUAJ01000042">
    <property type="protein sequence ID" value="REI39493.1"/>
    <property type="molecule type" value="Genomic_DNA"/>
</dbReference>
<accession>A0ABX9KDI0</accession>
<dbReference type="RefSeq" id="WP_114643600.1">
    <property type="nucleotide sequence ID" value="NZ_JAACIO010000040.1"/>
</dbReference>
<feature type="domain" description="Putative Se/S carrier protein-like" evidence="1">
    <location>
        <begin position="4"/>
        <end position="50"/>
    </location>
</feature>
<evidence type="ECO:0000313" key="2">
    <source>
        <dbReference type="EMBL" id="REI39493.1"/>
    </source>
</evidence>
<reference evidence="2 3" key="1">
    <citation type="submission" date="2018-08" db="EMBL/GenBank/DDBJ databases">
        <title>Draft genome sequence of Psychrilyobacter sp. strain SD5 isolated from Black Sea water.</title>
        <authorList>
            <person name="Yadav S."/>
            <person name="Villanueva L."/>
            <person name="Damste J.S.S."/>
        </authorList>
    </citation>
    <scope>NUCLEOTIDE SEQUENCE [LARGE SCALE GENOMIC DNA]</scope>
    <source>
        <strain evidence="2 3">SD5</strain>
    </source>
</reference>
<proteinExistence type="predicted"/>
<evidence type="ECO:0000259" key="1">
    <source>
        <dbReference type="Pfam" id="PF11823"/>
    </source>
</evidence>